<dbReference type="STRING" id="1796497.GCE9029_03145"/>
<dbReference type="PANTHER" id="PTHR22726">
    <property type="entry name" value="METALLOENDOPEPTIDASE OMA1"/>
    <property type="match status" value="1"/>
</dbReference>
<feature type="domain" description="Peptidase M48" evidence="8">
    <location>
        <begin position="63"/>
        <end position="247"/>
    </location>
</feature>
<dbReference type="Pfam" id="PF01435">
    <property type="entry name" value="Peptidase_M48"/>
    <property type="match status" value="1"/>
</dbReference>
<dbReference type="GO" id="GO:0016020">
    <property type="term" value="C:membrane"/>
    <property type="evidence" value="ECO:0007669"/>
    <property type="project" value="TreeGrafter"/>
</dbReference>
<comment type="similarity">
    <text evidence="6">Belongs to the peptidase M48 family.</text>
</comment>
<dbReference type="OrthoDB" id="9810445at2"/>
<dbReference type="PANTHER" id="PTHR22726:SF24">
    <property type="entry name" value="M48 FAMILY METALLOPEPTIDASE"/>
    <property type="match status" value="1"/>
</dbReference>
<proteinExistence type="inferred from homology"/>
<sequence length="269" mass="28368">MKINKIKYTVAAALLSALIAGCTTSPTGRSQFILVSGSEMATLGAQSFSELKKNEKVNTDKKTNQYVQCVTDAILEVTPPQPDFDEWEVVVFDSDQINAFALPGGKIGVYTGLLKVARTQDQLASVIGHEIGHVMANHGSERVSSSLAANSALQITSIALGASGTADADLIMAGLGLGVNVGVLLPFSRTHESESDLIGVQLMNEAGFDPNQSVALWRNMAKASDGAPPEILSTHPSHDTRISDLQTAINELPPPTRKAPNCGSPNLFG</sequence>
<keyword evidence="1 6" id="KW-0645">Protease</keyword>
<evidence type="ECO:0000259" key="8">
    <source>
        <dbReference type="Pfam" id="PF01435"/>
    </source>
</evidence>
<dbReference type="InterPro" id="IPR001915">
    <property type="entry name" value="Peptidase_M48"/>
</dbReference>
<keyword evidence="10" id="KW-1185">Reference proteome</keyword>
<evidence type="ECO:0000313" key="9">
    <source>
        <dbReference type="EMBL" id="CZF82299.1"/>
    </source>
</evidence>
<dbReference type="EMBL" id="FIZX01000002">
    <property type="protein sequence ID" value="CZF82299.1"/>
    <property type="molecule type" value="Genomic_DNA"/>
</dbReference>
<dbReference type="AlphaFoldDB" id="A0A128F678"/>
<organism evidence="9 10">
    <name type="scientific">Grimontia celer</name>
    <dbReference type="NCBI Taxonomy" id="1796497"/>
    <lineage>
        <taxon>Bacteria</taxon>
        <taxon>Pseudomonadati</taxon>
        <taxon>Pseudomonadota</taxon>
        <taxon>Gammaproteobacteria</taxon>
        <taxon>Vibrionales</taxon>
        <taxon>Vibrionaceae</taxon>
        <taxon>Grimontia</taxon>
    </lineage>
</organism>
<evidence type="ECO:0000256" key="2">
    <source>
        <dbReference type="ARBA" id="ARBA00022723"/>
    </source>
</evidence>
<keyword evidence="2" id="KW-0479">Metal-binding</keyword>
<keyword evidence="7" id="KW-0732">Signal</keyword>
<evidence type="ECO:0000256" key="5">
    <source>
        <dbReference type="ARBA" id="ARBA00023049"/>
    </source>
</evidence>
<keyword evidence="5 6" id="KW-0482">Metalloprotease</keyword>
<evidence type="ECO:0000256" key="6">
    <source>
        <dbReference type="RuleBase" id="RU003983"/>
    </source>
</evidence>
<evidence type="ECO:0000256" key="1">
    <source>
        <dbReference type="ARBA" id="ARBA00022670"/>
    </source>
</evidence>
<dbReference type="PROSITE" id="PS51257">
    <property type="entry name" value="PROKAR_LIPOPROTEIN"/>
    <property type="match status" value="1"/>
</dbReference>
<comment type="cofactor">
    <cofactor evidence="6">
        <name>Zn(2+)</name>
        <dbReference type="ChEBI" id="CHEBI:29105"/>
    </cofactor>
    <text evidence="6">Binds 1 zinc ion per subunit.</text>
</comment>
<dbReference type="InterPro" id="IPR051156">
    <property type="entry name" value="Mito/Outer_Membr_Metalloprot"/>
</dbReference>
<evidence type="ECO:0000256" key="3">
    <source>
        <dbReference type="ARBA" id="ARBA00022801"/>
    </source>
</evidence>
<dbReference type="GO" id="GO:0046872">
    <property type="term" value="F:metal ion binding"/>
    <property type="evidence" value="ECO:0007669"/>
    <property type="project" value="UniProtKB-KW"/>
</dbReference>
<feature type="signal peptide" evidence="7">
    <location>
        <begin position="1"/>
        <end position="22"/>
    </location>
</feature>
<keyword evidence="3 6" id="KW-0378">Hydrolase</keyword>
<dbReference type="GO" id="GO:0004222">
    <property type="term" value="F:metalloendopeptidase activity"/>
    <property type="evidence" value="ECO:0007669"/>
    <property type="project" value="InterPro"/>
</dbReference>
<keyword evidence="4 6" id="KW-0862">Zinc</keyword>
<evidence type="ECO:0000313" key="10">
    <source>
        <dbReference type="Proteomes" id="UP000071641"/>
    </source>
</evidence>
<gene>
    <name evidence="9" type="primary">yfgC_2</name>
    <name evidence="9" type="ORF">GCE9029_03145</name>
</gene>
<dbReference type="RefSeq" id="WP_062664544.1">
    <property type="nucleotide sequence ID" value="NZ_FIZX01000002.1"/>
</dbReference>
<dbReference type="Proteomes" id="UP000071641">
    <property type="component" value="Unassembled WGS sequence"/>
</dbReference>
<name>A0A128F678_9GAMM</name>
<evidence type="ECO:0000256" key="4">
    <source>
        <dbReference type="ARBA" id="ARBA00022833"/>
    </source>
</evidence>
<accession>A0A128F678</accession>
<evidence type="ECO:0000256" key="7">
    <source>
        <dbReference type="SAM" id="SignalP"/>
    </source>
</evidence>
<dbReference type="Gene3D" id="3.30.2010.10">
    <property type="entry name" value="Metalloproteases ('zincins'), catalytic domain"/>
    <property type="match status" value="1"/>
</dbReference>
<feature type="chain" id="PRO_5007282068" evidence="7">
    <location>
        <begin position="23"/>
        <end position="269"/>
    </location>
</feature>
<protein>
    <submittedName>
        <fullName evidence="9">TPR repeat-containing protein YfgC</fullName>
    </submittedName>
</protein>
<dbReference type="GO" id="GO:0051603">
    <property type="term" value="P:proteolysis involved in protein catabolic process"/>
    <property type="evidence" value="ECO:0007669"/>
    <property type="project" value="TreeGrafter"/>
</dbReference>
<dbReference type="CDD" id="cd07331">
    <property type="entry name" value="M48C_Oma1_like"/>
    <property type="match status" value="1"/>
</dbReference>
<reference evidence="10" key="1">
    <citation type="submission" date="2016-02" db="EMBL/GenBank/DDBJ databases">
        <authorList>
            <person name="Rodrigo-Torres Lidia"/>
            <person name="Arahal R.David."/>
        </authorList>
    </citation>
    <scope>NUCLEOTIDE SEQUENCE [LARGE SCALE GENOMIC DNA]</scope>
    <source>
        <strain evidence="10">CECT 9029</strain>
    </source>
</reference>